<comment type="caution">
    <text evidence="2">The sequence shown here is derived from an EMBL/GenBank/DDBJ whole genome shotgun (WGS) entry which is preliminary data.</text>
</comment>
<evidence type="ECO:0000313" key="2">
    <source>
        <dbReference type="EMBL" id="KTB35555.1"/>
    </source>
</evidence>
<evidence type="ECO:0000313" key="3">
    <source>
        <dbReference type="Proteomes" id="UP000054988"/>
    </source>
</evidence>
<reference evidence="2 3" key="1">
    <citation type="submission" date="2015-12" db="EMBL/GenBank/DDBJ databases">
        <title>Draft genome sequence of Moniliophthora roreri, the causal agent of frosty pod rot of cacao.</title>
        <authorList>
            <person name="Aime M.C."/>
            <person name="Diaz-Valderrama J.R."/>
            <person name="Kijpornyongpan T."/>
            <person name="Phillips-Mora W."/>
        </authorList>
    </citation>
    <scope>NUCLEOTIDE SEQUENCE [LARGE SCALE GENOMIC DNA]</scope>
    <source>
        <strain evidence="2 3">MCA 2952</strain>
    </source>
</reference>
<dbReference type="EMBL" id="LATX01001986">
    <property type="protein sequence ID" value="KTB35555.1"/>
    <property type="molecule type" value="Genomic_DNA"/>
</dbReference>
<protein>
    <submittedName>
        <fullName evidence="2">Uncharacterized protein</fullName>
    </submittedName>
</protein>
<keyword evidence="1" id="KW-1133">Transmembrane helix</keyword>
<keyword evidence="1" id="KW-0472">Membrane</keyword>
<keyword evidence="1" id="KW-0812">Transmembrane</keyword>
<dbReference type="AlphaFoldDB" id="A0A0W0FGY5"/>
<proteinExistence type="predicted"/>
<sequence>MADGYRQISVLPDTFVYITFYSTLARFYSTSFLATLNARKHLRASNKSGNASGFIGSVSLTFDPPGSTTMEATRVHDIRSYVPSDRRITIKQDIETMVHSDYELKSARQFFPI</sequence>
<gene>
    <name evidence="2" type="ORF">WG66_11720</name>
</gene>
<evidence type="ECO:0000256" key="1">
    <source>
        <dbReference type="SAM" id="Phobius"/>
    </source>
</evidence>
<organism evidence="2 3">
    <name type="scientific">Moniliophthora roreri</name>
    <name type="common">Frosty pod rot fungus</name>
    <name type="synonym">Monilia roreri</name>
    <dbReference type="NCBI Taxonomy" id="221103"/>
    <lineage>
        <taxon>Eukaryota</taxon>
        <taxon>Fungi</taxon>
        <taxon>Dikarya</taxon>
        <taxon>Basidiomycota</taxon>
        <taxon>Agaricomycotina</taxon>
        <taxon>Agaricomycetes</taxon>
        <taxon>Agaricomycetidae</taxon>
        <taxon>Agaricales</taxon>
        <taxon>Marasmiineae</taxon>
        <taxon>Marasmiaceae</taxon>
        <taxon>Moniliophthora</taxon>
    </lineage>
</organism>
<feature type="transmembrane region" description="Helical" evidence="1">
    <location>
        <begin position="15"/>
        <end position="38"/>
    </location>
</feature>
<accession>A0A0W0FGY5</accession>
<dbReference type="Proteomes" id="UP000054988">
    <property type="component" value="Unassembled WGS sequence"/>
</dbReference>
<name>A0A0W0FGY5_MONRR</name>